<dbReference type="SUPFAM" id="SSF47413">
    <property type="entry name" value="lambda repressor-like DNA-binding domains"/>
    <property type="match status" value="1"/>
</dbReference>
<evidence type="ECO:0000313" key="2">
    <source>
        <dbReference type="EMBL" id="WXK94803.1"/>
    </source>
</evidence>
<keyword evidence="3" id="KW-1185">Reference proteome</keyword>
<dbReference type="EMBL" id="CP148033">
    <property type="protein sequence ID" value="WXK94803.1"/>
    <property type="molecule type" value="Genomic_DNA"/>
</dbReference>
<dbReference type="CDD" id="cd00093">
    <property type="entry name" value="HTH_XRE"/>
    <property type="match status" value="1"/>
</dbReference>
<evidence type="ECO:0000259" key="1">
    <source>
        <dbReference type="Pfam" id="PF17765"/>
    </source>
</evidence>
<organism evidence="2 3">
    <name type="scientific">Pseudarthrobacter quantipunctorum</name>
    <dbReference type="NCBI Taxonomy" id="3128980"/>
    <lineage>
        <taxon>Bacteria</taxon>
        <taxon>Bacillati</taxon>
        <taxon>Actinomycetota</taxon>
        <taxon>Actinomycetes</taxon>
        <taxon>Micrococcales</taxon>
        <taxon>Micrococcaceae</taxon>
        <taxon>Pseudarthrobacter</taxon>
    </lineage>
</organism>
<dbReference type="InterPro" id="IPR010982">
    <property type="entry name" value="Lambda_DNA-bd_dom_sf"/>
</dbReference>
<dbReference type="Proteomes" id="UP001623384">
    <property type="component" value="Chromosome"/>
</dbReference>
<gene>
    <name evidence="2" type="ORF">WHH00_08420</name>
</gene>
<dbReference type="Pfam" id="PF17765">
    <property type="entry name" value="MLTR_LBD"/>
    <property type="match status" value="1"/>
</dbReference>
<dbReference type="PANTHER" id="PTHR35010:SF2">
    <property type="entry name" value="BLL4672 PROTEIN"/>
    <property type="match status" value="1"/>
</dbReference>
<proteinExistence type="predicted"/>
<name>A0ABZ2RH23_9MICC</name>
<dbReference type="InterPro" id="IPR041413">
    <property type="entry name" value="MLTR_LBD"/>
</dbReference>
<dbReference type="PANTHER" id="PTHR35010">
    <property type="entry name" value="BLL4672 PROTEIN-RELATED"/>
    <property type="match status" value="1"/>
</dbReference>
<protein>
    <submittedName>
        <fullName evidence="2">Helix-turn-helix transcriptional regulator</fullName>
    </submittedName>
</protein>
<dbReference type="Gene3D" id="3.30.450.180">
    <property type="match status" value="1"/>
</dbReference>
<dbReference type="Gene3D" id="1.10.260.40">
    <property type="entry name" value="lambda repressor-like DNA-binding domains"/>
    <property type="match status" value="1"/>
</dbReference>
<feature type="domain" description="MmyB-like transcription regulator ligand binding" evidence="1">
    <location>
        <begin position="108"/>
        <end position="274"/>
    </location>
</feature>
<dbReference type="InterPro" id="IPR001387">
    <property type="entry name" value="Cro/C1-type_HTH"/>
</dbReference>
<reference evidence="2 3" key="1">
    <citation type="submission" date="2024-03" db="EMBL/GenBank/DDBJ databases">
        <title>Rhodococcus navarretei sp. nov. and Pseudarthrobacter quantumdoti sp. nov., two new species with the ability to biosynthesize Quantum Dots isolated from soil samples at Union Glacier, Antarctica.</title>
        <authorList>
            <person name="Vargas M."/>
        </authorList>
    </citation>
    <scope>NUCLEOTIDE SEQUENCE [LARGE SCALE GENOMIC DNA]</scope>
    <source>
        <strain evidence="2 3">RC-2-3</strain>
    </source>
</reference>
<evidence type="ECO:0000313" key="3">
    <source>
        <dbReference type="Proteomes" id="UP001623384"/>
    </source>
</evidence>
<sequence>MSIRDDIQEFLTSRRARLTPEQVGLQSYGRRRVPGLRREEVAMLAQVSVEYYSRLERGNLSGVSESIFESLVQALRLNDVEERHLRDLIRASENTVRPRRPRASEQRVRPTVQRMLDAMTDLPAIVQNGRLDIIAANRMGRALYAAQFDTAILPPNQARFIFLDPRGRDFAPDWDRAANECVAILRAAVGRDPHDRQLSDLVGELSTRSDEFRLRWAAHNVHQHKSGSKRIHLPAVGELSLDFEVLELTADPGLMLITFSAEPGSPSHDALQLLSSWAATQQSTDSAAAAPQNP</sequence>
<accession>A0ABZ2RH23</accession>
<dbReference type="Pfam" id="PF13560">
    <property type="entry name" value="HTH_31"/>
    <property type="match status" value="1"/>
</dbReference>
<dbReference type="RefSeq" id="WP_406638027.1">
    <property type="nucleotide sequence ID" value="NZ_CP148033.1"/>
</dbReference>